<protein>
    <submittedName>
        <fullName evidence="1">Uncharacterized protein</fullName>
    </submittedName>
</protein>
<dbReference type="EMBL" id="JANPWB010000006">
    <property type="protein sequence ID" value="KAJ1175829.1"/>
    <property type="molecule type" value="Genomic_DNA"/>
</dbReference>
<sequence>MPVSGPTGPPGGREELVGCTCAAPEHRPQHRAGAAPPGQGLRIRAAAQLRACSNEPRLTAVWAQILERDTGASRAAASTLAVPGCPTERLRLEVGCLTRHTVRLRSRRSTRFYDRCSSRHGVPTTGEGGTFAVFECGRLEAPDQSSLLSSVTLKSSPHLIAPGTRMSMNLKISEKNPGFSVLEP</sequence>
<gene>
    <name evidence="1" type="ORF">NDU88_001114</name>
</gene>
<comment type="caution">
    <text evidence="1">The sequence shown here is derived from an EMBL/GenBank/DDBJ whole genome shotgun (WGS) entry which is preliminary data.</text>
</comment>
<dbReference type="AlphaFoldDB" id="A0AAV7THN5"/>
<evidence type="ECO:0000313" key="2">
    <source>
        <dbReference type="Proteomes" id="UP001066276"/>
    </source>
</evidence>
<evidence type="ECO:0000313" key="1">
    <source>
        <dbReference type="EMBL" id="KAJ1175829.1"/>
    </source>
</evidence>
<proteinExistence type="predicted"/>
<reference evidence="1" key="1">
    <citation type="journal article" date="2022" name="bioRxiv">
        <title>Sequencing and chromosome-scale assembly of the giantPleurodeles waltlgenome.</title>
        <authorList>
            <person name="Brown T."/>
            <person name="Elewa A."/>
            <person name="Iarovenko S."/>
            <person name="Subramanian E."/>
            <person name="Araus A.J."/>
            <person name="Petzold A."/>
            <person name="Susuki M."/>
            <person name="Suzuki K.-i.T."/>
            <person name="Hayashi T."/>
            <person name="Toyoda A."/>
            <person name="Oliveira C."/>
            <person name="Osipova E."/>
            <person name="Leigh N.D."/>
            <person name="Simon A."/>
            <person name="Yun M.H."/>
        </authorList>
    </citation>
    <scope>NUCLEOTIDE SEQUENCE</scope>
    <source>
        <strain evidence="1">20211129_DDA</strain>
        <tissue evidence="1">Liver</tissue>
    </source>
</reference>
<dbReference type="Proteomes" id="UP001066276">
    <property type="component" value="Chromosome 3_2"/>
</dbReference>
<keyword evidence="2" id="KW-1185">Reference proteome</keyword>
<name>A0AAV7THN5_PLEWA</name>
<accession>A0AAV7THN5</accession>
<organism evidence="1 2">
    <name type="scientific">Pleurodeles waltl</name>
    <name type="common">Iberian ribbed newt</name>
    <dbReference type="NCBI Taxonomy" id="8319"/>
    <lineage>
        <taxon>Eukaryota</taxon>
        <taxon>Metazoa</taxon>
        <taxon>Chordata</taxon>
        <taxon>Craniata</taxon>
        <taxon>Vertebrata</taxon>
        <taxon>Euteleostomi</taxon>
        <taxon>Amphibia</taxon>
        <taxon>Batrachia</taxon>
        <taxon>Caudata</taxon>
        <taxon>Salamandroidea</taxon>
        <taxon>Salamandridae</taxon>
        <taxon>Pleurodelinae</taxon>
        <taxon>Pleurodeles</taxon>
    </lineage>
</organism>